<evidence type="ECO:0000256" key="2">
    <source>
        <dbReference type="SAM" id="SignalP"/>
    </source>
</evidence>
<reference evidence="4" key="1">
    <citation type="journal article" date="2019" name="Int. J. Syst. Evol. Microbiol.">
        <title>The Global Catalogue of Microorganisms (GCM) 10K type strain sequencing project: providing services to taxonomists for standard genome sequencing and annotation.</title>
        <authorList>
            <consortium name="The Broad Institute Genomics Platform"/>
            <consortium name="The Broad Institute Genome Sequencing Center for Infectious Disease"/>
            <person name="Wu L."/>
            <person name="Ma J."/>
        </authorList>
    </citation>
    <scope>NUCLEOTIDE SEQUENCE [LARGE SCALE GENOMIC DNA]</scope>
    <source>
        <strain evidence="4">CGMCC 4.5798</strain>
    </source>
</reference>
<feature type="region of interest" description="Disordered" evidence="1">
    <location>
        <begin position="29"/>
        <end position="56"/>
    </location>
</feature>
<evidence type="ECO:0000313" key="3">
    <source>
        <dbReference type="EMBL" id="MFC5547512.1"/>
    </source>
</evidence>
<dbReference type="EMBL" id="JBHSMZ010000001">
    <property type="protein sequence ID" value="MFC5547512.1"/>
    <property type="molecule type" value="Genomic_DNA"/>
</dbReference>
<evidence type="ECO:0000256" key="1">
    <source>
        <dbReference type="SAM" id="MobiDB-lite"/>
    </source>
</evidence>
<dbReference type="RefSeq" id="WP_379766924.1">
    <property type="nucleotide sequence ID" value="NZ_JBHSMZ010000001.1"/>
</dbReference>
<accession>A0ABW0RS77</accession>
<protein>
    <recommendedName>
        <fullName evidence="5">Copper resistance protein CopB</fullName>
    </recommendedName>
</protein>
<proteinExistence type="predicted"/>
<keyword evidence="2" id="KW-0732">Signal</keyword>
<evidence type="ECO:0008006" key="5">
    <source>
        <dbReference type="Google" id="ProtNLM"/>
    </source>
</evidence>
<comment type="caution">
    <text evidence="3">The sequence shown here is derived from an EMBL/GenBank/DDBJ whole genome shotgun (WGS) entry which is preliminary data.</text>
</comment>
<organism evidence="3 4">
    <name type="scientific">Massilia aerilata</name>
    <dbReference type="NCBI Taxonomy" id="453817"/>
    <lineage>
        <taxon>Bacteria</taxon>
        <taxon>Pseudomonadati</taxon>
        <taxon>Pseudomonadota</taxon>
        <taxon>Betaproteobacteria</taxon>
        <taxon>Burkholderiales</taxon>
        <taxon>Oxalobacteraceae</taxon>
        <taxon>Telluria group</taxon>
        <taxon>Massilia</taxon>
    </lineage>
</organism>
<sequence length="151" mass="15262">MKIQYPLARAAACLLVAASSVHAHAQQAADPQAPVPATGYQSTLAKPGEAAPAATPDANWVKSNQTVAATNSMALTMKPMASQAADPHAGHAMHDHAAMQGMQGMNMGKQDSPAMCAPGGDTSGKDKMSCCGAACGSCCGKDKIKKAKEAP</sequence>
<feature type="chain" id="PRO_5046006905" description="Copper resistance protein CopB" evidence="2">
    <location>
        <begin position="26"/>
        <end position="151"/>
    </location>
</feature>
<name>A0ABW0RS77_9BURK</name>
<evidence type="ECO:0000313" key="4">
    <source>
        <dbReference type="Proteomes" id="UP001596086"/>
    </source>
</evidence>
<feature type="signal peptide" evidence="2">
    <location>
        <begin position="1"/>
        <end position="25"/>
    </location>
</feature>
<dbReference type="Proteomes" id="UP001596086">
    <property type="component" value="Unassembled WGS sequence"/>
</dbReference>
<keyword evidence="4" id="KW-1185">Reference proteome</keyword>
<gene>
    <name evidence="3" type="ORF">ACFPO9_03165</name>
</gene>